<dbReference type="EMBL" id="NVSR01000019">
    <property type="protein sequence ID" value="PCI29131.1"/>
    <property type="molecule type" value="Genomic_DNA"/>
</dbReference>
<comment type="subcellular location">
    <subcellularLocation>
        <location evidence="1">Cell membrane</location>
        <topology evidence="1">Multi-pass membrane protein</topology>
    </subcellularLocation>
</comment>
<evidence type="ECO:0008006" key="9">
    <source>
        <dbReference type="Google" id="ProtNLM"/>
    </source>
</evidence>
<name>A0A2A4T721_9DELT</name>
<feature type="transmembrane region" description="Helical" evidence="6">
    <location>
        <begin position="54"/>
        <end position="74"/>
    </location>
</feature>
<feature type="transmembrane region" description="Helical" evidence="6">
    <location>
        <begin position="94"/>
        <end position="114"/>
    </location>
</feature>
<accession>A0A2A4T721</accession>
<evidence type="ECO:0000256" key="2">
    <source>
        <dbReference type="ARBA" id="ARBA00022475"/>
    </source>
</evidence>
<feature type="transmembrane region" description="Helical" evidence="6">
    <location>
        <begin position="209"/>
        <end position="236"/>
    </location>
</feature>
<keyword evidence="5 6" id="KW-0472">Membrane</keyword>
<feature type="transmembrane region" description="Helical" evidence="6">
    <location>
        <begin position="23"/>
        <end position="42"/>
    </location>
</feature>
<evidence type="ECO:0000256" key="3">
    <source>
        <dbReference type="ARBA" id="ARBA00022692"/>
    </source>
</evidence>
<dbReference type="AlphaFoldDB" id="A0A2A4T721"/>
<dbReference type="GO" id="GO:0005886">
    <property type="term" value="C:plasma membrane"/>
    <property type="evidence" value="ECO:0007669"/>
    <property type="project" value="UniProtKB-SubCell"/>
</dbReference>
<evidence type="ECO:0000256" key="6">
    <source>
        <dbReference type="SAM" id="Phobius"/>
    </source>
</evidence>
<feature type="transmembrane region" description="Helical" evidence="6">
    <location>
        <begin position="141"/>
        <end position="161"/>
    </location>
</feature>
<evidence type="ECO:0000313" key="8">
    <source>
        <dbReference type="Proteomes" id="UP000218113"/>
    </source>
</evidence>
<organism evidence="7 8">
    <name type="scientific">SAR324 cluster bacterium</name>
    <dbReference type="NCBI Taxonomy" id="2024889"/>
    <lineage>
        <taxon>Bacteria</taxon>
        <taxon>Deltaproteobacteria</taxon>
        <taxon>SAR324 cluster</taxon>
    </lineage>
</organism>
<evidence type="ECO:0000256" key="1">
    <source>
        <dbReference type="ARBA" id="ARBA00004651"/>
    </source>
</evidence>
<keyword evidence="2" id="KW-1003">Cell membrane</keyword>
<dbReference type="InterPro" id="IPR019108">
    <property type="entry name" value="Caa3_assmbl_CtaG-rel"/>
</dbReference>
<keyword evidence="4 6" id="KW-1133">Transmembrane helix</keyword>
<reference evidence="8" key="1">
    <citation type="submission" date="2017-08" db="EMBL/GenBank/DDBJ databases">
        <title>A dynamic microbial community with high functional redundancy inhabits the cold, oxic subseafloor aquifer.</title>
        <authorList>
            <person name="Tully B.J."/>
            <person name="Wheat C.G."/>
            <person name="Glazer B.T."/>
            <person name="Huber J.A."/>
        </authorList>
    </citation>
    <scope>NUCLEOTIDE SEQUENCE [LARGE SCALE GENOMIC DNA]</scope>
</reference>
<feature type="transmembrane region" description="Helical" evidence="6">
    <location>
        <begin position="181"/>
        <end position="197"/>
    </location>
</feature>
<comment type="caution">
    <text evidence="7">The sequence shown here is derived from an EMBL/GenBank/DDBJ whole genome shotgun (WGS) entry which is preliminary data.</text>
</comment>
<evidence type="ECO:0000313" key="7">
    <source>
        <dbReference type="EMBL" id="PCI29131.1"/>
    </source>
</evidence>
<dbReference type="Pfam" id="PF09678">
    <property type="entry name" value="Caa3_CtaG"/>
    <property type="match status" value="1"/>
</dbReference>
<protein>
    <recommendedName>
        <fullName evidence="9">Cytochrome c oxidase assembly protein</fullName>
    </recommendedName>
</protein>
<gene>
    <name evidence="7" type="ORF">COB67_04765</name>
</gene>
<keyword evidence="3 6" id="KW-0812">Transmembrane</keyword>
<dbReference type="Proteomes" id="UP000218113">
    <property type="component" value="Unassembled WGS sequence"/>
</dbReference>
<proteinExistence type="predicted"/>
<evidence type="ECO:0000256" key="5">
    <source>
        <dbReference type="ARBA" id="ARBA00023136"/>
    </source>
</evidence>
<evidence type="ECO:0000256" key="4">
    <source>
        <dbReference type="ARBA" id="ARBA00022989"/>
    </source>
</evidence>
<sequence>MLINTVYAHGVLEYSSEDSWWEYWSFDPSLLVILVITILYFRGLQLYQKSGTQLIRTWRVASFCLGGLTCFTALSSPLDFWADYSFSAHMAQHLLLSMVAVPLLLLGLPWIPLLKGLPRGVLRDTSLSVIQSKPYRFVKNLIQRPGFAFCVYCLAFWLWHWPVLYDLALENTFWHWVEHGTFFWSAVFFWGDLIGVLPRKKPLANPIKLIWLVLAIIQNSALSALIIYSEGGLYGYQEDKGLLGMSLVQDQITGGLLMWGVGSMMYWGVFSWIFFQMAHQEREPKLKEESSTLKMV</sequence>
<feature type="transmembrane region" description="Helical" evidence="6">
    <location>
        <begin position="256"/>
        <end position="275"/>
    </location>
</feature>